<evidence type="ECO:0000256" key="1">
    <source>
        <dbReference type="SAM" id="MobiDB-lite"/>
    </source>
</evidence>
<feature type="transmembrane region" description="Helical" evidence="2">
    <location>
        <begin position="69"/>
        <end position="87"/>
    </location>
</feature>
<feature type="transmembrane region" description="Helical" evidence="2">
    <location>
        <begin position="38"/>
        <end position="63"/>
    </location>
</feature>
<feature type="compositionally biased region" description="Low complexity" evidence="1">
    <location>
        <begin position="681"/>
        <end position="690"/>
    </location>
</feature>
<dbReference type="RefSeq" id="WP_092562969.1">
    <property type="nucleotide sequence ID" value="NZ_FOYZ01000015.1"/>
</dbReference>
<dbReference type="SUPFAM" id="SSF54001">
    <property type="entry name" value="Cysteine proteinases"/>
    <property type="match status" value="1"/>
</dbReference>
<keyword evidence="2" id="KW-1133">Transmembrane helix</keyword>
<dbReference type="EMBL" id="FOYZ01000015">
    <property type="protein sequence ID" value="SFS00878.1"/>
    <property type="molecule type" value="Genomic_DNA"/>
</dbReference>
<gene>
    <name evidence="4" type="ORF">SAMN05661086_03192</name>
</gene>
<dbReference type="STRING" id="37658.SAMN05661086_03192"/>
<keyword evidence="5" id="KW-1185">Reference proteome</keyword>
<feature type="transmembrane region" description="Helical" evidence="2">
    <location>
        <begin position="227"/>
        <end position="244"/>
    </location>
</feature>
<keyword evidence="2" id="KW-0812">Transmembrane</keyword>
<feature type="region of interest" description="Disordered" evidence="1">
    <location>
        <begin position="650"/>
        <end position="697"/>
    </location>
</feature>
<feature type="domain" description="Transglutaminase-like" evidence="3">
    <location>
        <begin position="563"/>
        <end position="641"/>
    </location>
</feature>
<organism evidence="4 5">
    <name type="scientific">Anaeromicropila populeti</name>
    <dbReference type="NCBI Taxonomy" id="37658"/>
    <lineage>
        <taxon>Bacteria</taxon>
        <taxon>Bacillati</taxon>
        <taxon>Bacillota</taxon>
        <taxon>Clostridia</taxon>
        <taxon>Lachnospirales</taxon>
        <taxon>Lachnospiraceae</taxon>
        <taxon>Anaeromicropila</taxon>
    </lineage>
</organism>
<dbReference type="PANTHER" id="PTHR42736:SF1">
    <property type="entry name" value="PROTEIN-GLUTAMINE GAMMA-GLUTAMYLTRANSFERASE"/>
    <property type="match status" value="1"/>
</dbReference>
<sequence>MKNSQWIKRKYTLFKEDSVKVIKMEKGHRSNTKKIIQILLEMLFIFLCTYGSLCGFISAFHLLVGINTIKYMLFVLSIACVIGIYPAKSRKFVVGGYILLLGICFFAVNQIALDGAKLVYNQVIQYMNEYFDINILEVLVNSDSETKKMTVFFMLLAAAEIFVVSFVVCCKKSRILYVDATLPFVALPYLAGLCISPQYLLAYGLTTMVVLIRPAKKNQLATQQIQGFMFLAGTVFLILCFTFVKKEYFYEDFNAVNKQVKWQKDIKKLSEQDTWNEILKTDFLNKNTARGGLNGGKLGRNSEIKFENKTQFIITMEQTEEFSKLYLRGFVGEKYSKNSWKVLSKEEKKNLEIIEDAYEVYSENISAKFIRSMSSEDYMVLRSVSQFSSLRKIKEVEIDKKAIENKQYLMPYGTKDTIFMKDTGFLSIRENKNNYQLFFYPVFNEFQKILTQNIGLTEEEANIFFYSSSEDKQTYNTQNEQMEKEYRDFVYFNYLDAPDNVDALVEANSNLKNMEIDYYDNNHYLSNLGAIIQTIRDNMYSTCSYTLSPGRLPANKDFVEYFLKESKKGYCTHFASAAALLLRKSGIPSRYVEGYVVTESAYRTGKVNNFMKTINVKDNAAHAWVEIYINGIGWVPVEFTPSSGEGTVSANQITSTWKPGNVQPTVQPVFSPRNTPSSRQTSTPKASGKKGTTGKGTQAEDRNYVNIIFLAILVVVAVIVGALLLHYIYLKKRAKKLLGTTNRNKKVIFLYQQLCFQICTLGQYSFSRIQSGDWFEAIEVLGIIEKEELSFLFEIMDRAAFGPGWIPEQEMVHVEHLYVKVRTNLYENATKMQRLYYLFWKVY</sequence>
<dbReference type="Proteomes" id="UP000199659">
    <property type="component" value="Unassembled WGS sequence"/>
</dbReference>
<feature type="compositionally biased region" description="Polar residues" evidence="1">
    <location>
        <begin position="650"/>
        <end position="680"/>
    </location>
</feature>
<evidence type="ECO:0000313" key="5">
    <source>
        <dbReference type="Proteomes" id="UP000199659"/>
    </source>
</evidence>
<evidence type="ECO:0000259" key="3">
    <source>
        <dbReference type="SMART" id="SM00460"/>
    </source>
</evidence>
<protein>
    <submittedName>
        <fullName evidence="4">Transglutaminase-like superfamily protein</fullName>
    </submittedName>
</protein>
<reference evidence="4 5" key="1">
    <citation type="submission" date="2016-10" db="EMBL/GenBank/DDBJ databases">
        <authorList>
            <person name="de Groot N.N."/>
        </authorList>
    </citation>
    <scope>NUCLEOTIDE SEQUENCE [LARGE SCALE GENOMIC DNA]</scope>
    <source>
        <strain evidence="4 5">743A</strain>
    </source>
</reference>
<feature type="transmembrane region" description="Helical" evidence="2">
    <location>
        <begin position="707"/>
        <end position="730"/>
    </location>
</feature>
<dbReference type="AlphaFoldDB" id="A0A1I6LC86"/>
<feature type="transmembrane region" description="Helical" evidence="2">
    <location>
        <begin position="175"/>
        <end position="192"/>
    </location>
</feature>
<evidence type="ECO:0000256" key="2">
    <source>
        <dbReference type="SAM" id="Phobius"/>
    </source>
</evidence>
<dbReference type="InterPro" id="IPR038765">
    <property type="entry name" value="Papain-like_cys_pep_sf"/>
</dbReference>
<dbReference type="SMART" id="SM00460">
    <property type="entry name" value="TGc"/>
    <property type="match status" value="1"/>
</dbReference>
<keyword evidence="2" id="KW-0472">Membrane</keyword>
<accession>A0A1I6LC86</accession>
<dbReference type="Pfam" id="PF01841">
    <property type="entry name" value="Transglut_core"/>
    <property type="match status" value="1"/>
</dbReference>
<feature type="transmembrane region" description="Helical" evidence="2">
    <location>
        <begin position="149"/>
        <end position="168"/>
    </location>
</feature>
<dbReference type="InterPro" id="IPR002931">
    <property type="entry name" value="Transglutaminase-like"/>
</dbReference>
<name>A0A1I6LC86_9FIRM</name>
<dbReference type="Gene3D" id="3.10.620.30">
    <property type="match status" value="1"/>
</dbReference>
<dbReference type="InterPro" id="IPR052901">
    <property type="entry name" value="Bact_TGase-like"/>
</dbReference>
<dbReference type="OrthoDB" id="9804872at2"/>
<evidence type="ECO:0000313" key="4">
    <source>
        <dbReference type="EMBL" id="SFS00878.1"/>
    </source>
</evidence>
<dbReference type="PANTHER" id="PTHR42736">
    <property type="entry name" value="PROTEIN-GLUTAMINE GAMMA-GLUTAMYLTRANSFERASE"/>
    <property type="match status" value="1"/>
</dbReference>
<feature type="transmembrane region" description="Helical" evidence="2">
    <location>
        <begin position="94"/>
        <end position="113"/>
    </location>
</feature>
<proteinExistence type="predicted"/>